<comment type="caution">
    <text evidence="1">The sequence shown here is derived from an EMBL/GenBank/DDBJ whole genome shotgun (WGS) entry which is preliminary data.</text>
</comment>
<name>A0A9Q0C9J4_9POAL</name>
<keyword evidence="2" id="KW-1185">Reference proteome</keyword>
<dbReference type="PANTHER" id="PTHR48048:SF89">
    <property type="entry name" value="GLYCOSYLTRANSFERASE"/>
    <property type="match status" value="1"/>
</dbReference>
<dbReference type="AlphaFoldDB" id="A0A9Q0C9J4"/>
<dbReference type="SUPFAM" id="SSF53756">
    <property type="entry name" value="UDP-Glycosyltransferase/glycogen phosphorylase"/>
    <property type="match status" value="1"/>
</dbReference>
<gene>
    <name evidence="1" type="ORF">LUZ63_013739</name>
</gene>
<reference evidence="1" key="1">
    <citation type="journal article" date="2022" name="Cell">
        <title>Repeat-based holocentromeres influence genome architecture and karyotype evolution.</title>
        <authorList>
            <person name="Hofstatter P.G."/>
            <person name="Thangavel G."/>
            <person name="Lux T."/>
            <person name="Neumann P."/>
            <person name="Vondrak T."/>
            <person name="Novak P."/>
            <person name="Zhang M."/>
            <person name="Costa L."/>
            <person name="Castellani M."/>
            <person name="Scott A."/>
            <person name="Toegelov H."/>
            <person name="Fuchs J."/>
            <person name="Mata-Sucre Y."/>
            <person name="Dias Y."/>
            <person name="Vanzela A.L.L."/>
            <person name="Huettel B."/>
            <person name="Almeida C.C.S."/>
            <person name="Simkova H."/>
            <person name="Souza G."/>
            <person name="Pedrosa-Harand A."/>
            <person name="Macas J."/>
            <person name="Mayer K.F.X."/>
            <person name="Houben A."/>
            <person name="Marques A."/>
        </authorList>
    </citation>
    <scope>NUCLEOTIDE SEQUENCE</scope>
    <source>
        <strain evidence="1">RhyBre1mFocal</strain>
    </source>
</reference>
<proteinExistence type="predicted"/>
<sequence length="162" mass="18013">MVELAKLFIRDGFSVTIVIIDKSEKTGSELFSRISSANPSIYFHILPPVPIPSDAPMIDIMLTAPRLQNPNLLSYLVTLSSLRAIILDFFCTDVLDVANELRIPSYIFYTSSAYGLSIGLYFPFFHSTTTASLKDMEEIPLQFPGASSIVALDMPEPMLDRD</sequence>
<dbReference type="PANTHER" id="PTHR48048">
    <property type="entry name" value="GLYCOSYLTRANSFERASE"/>
    <property type="match status" value="1"/>
</dbReference>
<evidence type="ECO:0000313" key="2">
    <source>
        <dbReference type="Proteomes" id="UP001151287"/>
    </source>
</evidence>
<dbReference type="InterPro" id="IPR050481">
    <property type="entry name" value="UDP-glycosyltransf_plant"/>
</dbReference>
<evidence type="ECO:0000313" key="1">
    <source>
        <dbReference type="EMBL" id="KAJ1689584.1"/>
    </source>
</evidence>
<dbReference type="Gene3D" id="3.40.50.2000">
    <property type="entry name" value="Glycogen Phosphorylase B"/>
    <property type="match status" value="1"/>
</dbReference>
<accession>A0A9Q0C9J4</accession>
<dbReference type="Proteomes" id="UP001151287">
    <property type="component" value="Unassembled WGS sequence"/>
</dbReference>
<dbReference type="GO" id="GO:0035251">
    <property type="term" value="F:UDP-glucosyltransferase activity"/>
    <property type="evidence" value="ECO:0007669"/>
    <property type="project" value="InterPro"/>
</dbReference>
<dbReference type="OrthoDB" id="686812at2759"/>
<dbReference type="EMBL" id="JAMQYH010000004">
    <property type="protein sequence ID" value="KAJ1689584.1"/>
    <property type="molecule type" value="Genomic_DNA"/>
</dbReference>
<protein>
    <submittedName>
        <fullName evidence="1">Uncharacterized protein</fullName>
    </submittedName>
</protein>
<organism evidence="1 2">
    <name type="scientific">Rhynchospora breviuscula</name>
    <dbReference type="NCBI Taxonomy" id="2022672"/>
    <lineage>
        <taxon>Eukaryota</taxon>
        <taxon>Viridiplantae</taxon>
        <taxon>Streptophyta</taxon>
        <taxon>Embryophyta</taxon>
        <taxon>Tracheophyta</taxon>
        <taxon>Spermatophyta</taxon>
        <taxon>Magnoliopsida</taxon>
        <taxon>Liliopsida</taxon>
        <taxon>Poales</taxon>
        <taxon>Cyperaceae</taxon>
        <taxon>Cyperoideae</taxon>
        <taxon>Rhynchosporeae</taxon>
        <taxon>Rhynchospora</taxon>
    </lineage>
</organism>